<dbReference type="Pfam" id="PF19280">
    <property type="entry name" value="CERK_C"/>
    <property type="match status" value="1"/>
</dbReference>
<dbReference type="AlphaFoldDB" id="A0A5J6SG37"/>
<proteinExistence type="evidence at transcript level"/>
<keyword evidence="2" id="KW-0418">Kinase</keyword>
<dbReference type="SUPFAM" id="SSF111331">
    <property type="entry name" value="NAD kinase/diacylglycerol kinase-like"/>
    <property type="match status" value="1"/>
</dbReference>
<dbReference type="InterPro" id="IPR001206">
    <property type="entry name" value="Diacylglycerol_kinase_cat_dom"/>
</dbReference>
<organism evidence="2">
    <name type="scientific">Potamotrygon motoro</name>
    <name type="common">Ocellate river stingray</name>
    <name type="synonym">Taeniura motoro</name>
    <dbReference type="NCBI Taxonomy" id="86373"/>
    <lineage>
        <taxon>Eukaryota</taxon>
        <taxon>Metazoa</taxon>
        <taxon>Chordata</taxon>
        <taxon>Craniata</taxon>
        <taxon>Vertebrata</taxon>
        <taxon>Chondrichthyes</taxon>
        <taxon>Elasmobranchii</taxon>
        <taxon>Batoidea</taxon>
        <taxon>Myliobatiformes</taxon>
        <taxon>Potamotrygonidae</taxon>
        <taxon>Potamotrygon</taxon>
    </lineage>
</organism>
<reference evidence="2" key="1">
    <citation type="submission" date="2019-02" db="EMBL/GenBank/DDBJ databases">
        <authorList>
            <person name="Vechtova P."/>
            <person name="Dzyuba B."/>
            <person name="Dzyuba V."/>
            <person name="Silveira A.N."/>
            <person name="Silveira R.V."/>
            <person name="Fussy Z."/>
            <person name="Grubhoffer L."/>
            <person name="Rodina M."/>
            <person name="Sterba J."/>
        </authorList>
    </citation>
    <scope>NUCLEOTIDE SEQUENCE</scope>
</reference>
<dbReference type="InterPro" id="IPR016064">
    <property type="entry name" value="NAD/diacylglycerol_kinase_sf"/>
</dbReference>
<dbReference type="InterPro" id="IPR050187">
    <property type="entry name" value="Lipid_Phosphate_FormReg"/>
</dbReference>
<keyword evidence="2" id="KW-0808">Transferase</keyword>
<dbReference type="Gene3D" id="2.60.200.40">
    <property type="match status" value="1"/>
</dbReference>
<dbReference type="Gene3D" id="3.40.50.10330">
    <property type="entry name" value="Probable inorganic polyphosphate/atp-NAD kinase, domain 1"/>
    <property type="match status" value="1"/>
</dbReference>
<dbReference type="InterPro" id="IPR057465">
    <property type="entry name" value="CERK_PH"/>
</dbReference>
<dbReference type="Pfam" id="PF00781">
    <property type="entry name" value="DAGK_cat"/>
    <property type="match status" value="1"/>
</dbReference>
<protein>
    <submittedName>
        <fullName evidence="2">Ceramide kinase isoform 4</fullName>
    </submittedName>
</protein>
<evidence type="ECO:0000259" key="1">
    <source>
        <dbReference type="PROSITE" id="PS50146"/>
    </source>
</evidence>
<accession>A0A5J6SG37</accession>
<dbReference type="InterPro" id="IPR045363">
    <property type="entry name" value="CERK_C"/>
</dbReference>
<dbReference type="Pfam" id="PF25382">
    <property type="entry name" value="PH_CERK"/>
    <property type="match status" value="1"/>
</dbReference>
<dbReference type="PANTHER" id="PTHR12358">
    <property type="entry name" value="SPHINGOSINE KINASE"/>
    <property type="match status" value="1"/>
</dbReference>
<dbReference type="SMART" id="SM00046">
    <property type="entry name" value="DAGKc"/>
    <property type="match status" value="1"/>
</dbReference>
<dbReference type="GO" id="GO:0001729">
    <property type="term" value="F:ceramide kinase activity"/>
    <property type="evidence" value="ECO:0007669"/>
    <property type="project" value="TreeGrafter"/>
</dbReference>
<sequence>MDGCPPLLLSHLLVNDRPFQVTLTKSVFSWQPLRPRKPSSAGGETCSVPVPEIIAVRETEVDVINKECRRWQKMPSVFNEKMFHAFTVHHVKRSKEHHWLCSEVTFRSSDHQLCRQWMQALEEQLDLQAIRPKNLIVFINPFGGKRLGKQIYDEKVAPLFQLASITAEVIVTEYANHARDYLFEADLEKYDGIVSVGGDGMFSEVMHGVIGRTQKNACINQNHPNAELVPCDLRVGIIPAGSTDCICYATVGTSDPVTSALHIIVGDSQPIDVSSVHHKNMFLKYSVSLLGYGFYGDTVSDSEKNRWMGPSRYDFSGFKAFLTHQCYEGVISYLPATETLGSPRDQRPCTAGCRICQHSGEQLEASKKEREFKLLNSDNHQQWKVIKGKFLAINSVTISCACPKSPKGLSPGAHLADGTMDLIVVRKCSRLSFLRYLIRHTTSNDQFDLPFVEVYRVKRFKFSPKYCDEEDSDIQEVSKNLFGHFCRDHPTCSCVQLTSCWNCDGEIIEHAAIEVRVHCQLLRLFARGIEMLSSEKGNSNSVV</sequence>
<dbReference type="GO" id="GO:0006672">
    <property type="term" value="P:ceramide metabolic process"/>
    <property type="evidence" value="ECO:0007669"/>
    <property type="project" value="TreeGrafter"/>
</dbReference>
<dbReference type="PANTHER" id="PTHR12358:SF25">
    <property type="entry name" value="CERAMIDE KINASE"/>
    <property type="match status" value="1"/>
</dbReference>
<name>A0A5J6SG37_POTMO</name>
<gene>
    <name evidence="2" type="primary">CERK</name>
</gene>
<dbReference type="GO" id="GO:0016020">
    <property type="term" value="C:membrane"/>
    <property type="evidence" value="ECO:0007669"/>
    <property type="project" value="GOC"/>
</dbReference>
<dbReference type="InterPro" id="IPR017438">
    <property type="entry name" value="ATP-NAD_kinase_N"/>
</dbReference>
<evidence type="ECO:0000313" key="2">
    <source>
        <dbReference type="EMBL" id="QFF91274.1"/>
    </source>
</evidence>
<dbReference type="EMBL" id="MK545227">
    <property type="protein sequence ID" value="QFF91274.1"/>
    <property type="molecule type" value="mRNA"/>
</dbReference>
<feature type="domain" description="DAGKc" evidence="1">
    <location>
        <begin position="130"/>
        <end position="280"/>
    </location>
</feature>
<dbReference type="PROSITE" id="PS50146">
    <property type="entry name" value="DAGK"/>
    <property type="match status" value="1"/>
</dbReference>